<dbReference type="SMART" id="SM00448">
    <property type="entry name" value="REC"/>
    <property type="match status" value="1"/>
</dbReference>
<dbReference type="OrthoDB" id="9800897at2"/>
<dbReference type="AlphaFoldDB" id="A0A4Z0BND7"/>
<protein>
    <submittedName>
        <fullName evidence="4">Response regulator</fullName>
    </submittedName>
</protein>
<dbReference type="EMBL" id="SMLL01000004">
    <property type="protein sequence ID" value="TFY99939.1"/>
    <property type="molecule type" value="Genomic_DNA"/>
</dbReference>
<dbReference type="PROSITE" id="PS50110">
    <property type="entry name" value="RESPONSE_REGULATORY"/>
    <property type="match status" value="1"/>
</dbReference>
<reference evidence="4 5" key="1">
    <citation type="submission" date="2019-03" db="EMBL/GenBank/DDBJ databases">
        <title>Ramlibacter rhizophilus CCTCC AB2015357, whole genome shotgun sequence.</title>
        <authorList>
            <person name="Zhang X."/>
            <person name="Feng G."/>
            <person name="Zhu H."/>
        </authorList>
    </citation>
    <scope>NUCLEOTIDE SEQUENCE [LARGE SCALE GENOMIC DNA]</scope>
    <source>
        <strain evidence="4 5">CCTCC AB2015357</strain>
    </source>
</reference>
<keyword evidence="1 2" id="KW-0597">Phosphoprotein</keyword>
<evidence type="ECO:0000313" key="4">
    <source>
        <dbReference type="EMBL" id="TFY99939.1"/>
    </source>
</evidence>
<dbReference type="Proteomes" id="UP000297564">
    <property type="component" value="Unassembled WGS sequence"/>
</dbReference>
<comment type="caution">
    <text evidence="4">The sequence shown here is derived from an EMBL/GenBank/DDBJ whole genome shotgun (WGS) entry which is preliminary data.</text>
</comment>
<dbReference type="Pfam" id="PF00072">
    <property type="entry name" value="Response_reg"/>
    <property type="match status" value="1"/>
</dbReference>
<keyword evidence="5" id="KW-1185">Reference proteome</keyword>
<proteinExistence type="predicted"/>
<evidence type="ECO:0000256" key="1">
    <source>
        <dbReference type="ARBA" id="ARBA00022553"/>
    </source>
</evidence>
<accession>A0A4Z0BND7</accession>
<dbReference type="InterPro" id="IPR011006">
    <property type="entry name" value="CheY-like_superfamily"/>
</dbReference>
<name>A0A4Z0BND7_9BURK</name>
<dbReference type="PANTHER" id="PTHR44591">
    <property type="entry name" value="STRESS RESPONSE REGULATOR PROTEIN 1"/>
    <property type="match status" value="1"/>
</dbReference>
<dbReference type="PANTHER" id="PTHR44591:SF3">
    <property type="entry name" value="RESPONSE REGULATORY DOMAIN-CONTAINING PROTEIN"/>
    <property type="match status" value="1"/>
</dbReference>
<dbReference type="InterPro" id="IPR001789">
    <property type="entry name" value="Sig_transdc_resp-reg_receiver"/>
</dbReference>
<gene>
    <name evidence="4" type="ORF">EZ242_12460</name>
</gene>
<evidence type="ECO:0000313" key="5">
    <source>
        <dbReference type="Proteomes" id="UP000297564"/>
    </source>
</evidence>
<dbReference type="InterPro" id="IPR050595">
    <property type="entry name" value="Bact_response_regulator"/>
</dbReference>
<feature type="domain" description="Response regulatory" evidence="3">
    <location>
        <begin position="20"/>
        <end position="132"/>
    </location>
</feature>
<dbReference type="Gene3D" id="3.40.50.2300">
    <property type="match status" value="1"/>
</dbReference>
<feature type="modified residue" description="4-aspartylphosphate" evidence="2">
    <location>
        <position position="69"/>
    </location>
</feature>
<dbReference type="GO" id="GO:0000160">
    <property type="term" value="P:phosphorelay signal transduction system"/>
    <property type="evidence" value="ECO:0007669"/>
    <property type="project" value="InterPro"/>
</dbReference>
<organism evidence="4 5">
    <name type="scientific">Ramlibacter rhizophilus</name>
    <dbReference type="NCBI Taxonomy" id="1781167"/>
    <lineage>
        <taxon>Bacteria</taxon>
        <taxon>Pseudomonadati</taxon>
        <taxon>Pseudomonadota</taxon>
        <taxon>Betaproteobacteria</taxon>
        <taxon>Burkholderiales</taxon>
        <taxon>Comamonadaceae</taxon>
        <taxon>Ramlibacter</taxon>
    </lineage>
</organism>
<dbReference type="SUPFAM" id="SSF52172">
    <property type="entry name" value="CheY-like"/>
    <property type="match status" value="1"/>
</dbReference>
<evidence type="ECO:0000259" key="3">
    <source>
        <dbReference type="PROSITE" id="PS50110"/>
    </source>
</evidence>
<evidence type="ECO:0000256" key="2">
    <source>
        <dbReference type="PROSITE-ProRule" id="PRU00169"/>
    </source>
</evidence>
<sequence>MGGADSFRIPAQCRRHVVTRILVVDDEYDLVQTICAVLELEGYEATSARNGRQALEVLEQVRPDLLLTDVMMPYVSGYDLVEAVRKRPQGKDLPVVIMSAVEPELHPHGAWDEVMQKPFTLDGLLEVVGKLTKGK</sequence>